<dbReference type="RefSeq" id="WP_091528446.1">
    <property type="nucleotide sequence ID" value="NZ_FOLT01000002.1"/>
</dbReference>
<gene>
    <name evidence="1" type="ORF">SAMN04488102_102137</name>
</gene>
<dbReference type="Proteomes" id="UP000199612">
    <property type="component" value="Unassembled WGS sequence"/>
</dbReference>
<sequence>MKEESKITLHPSKTLMIVMTGTEKEITLTVDENDLVRNAEGELDCPMEVTLKKNKISGETIDQWGIESIRLVEMTNMEENVLYEFEPEVIIDLLQV</sequence>
<evidence type="ECO:0000313" key="2">
    <source>
        <dbReference type="Proteomes" id="UP000199612"/>
    </source>
</evidence>
<protein>
    <submittedName>
        <fullName evidence="1">Uncharacterized protein</fullName>
    </submittedName>
</protein>
<keyword evidence="2" id="KW-1185">Reference proteome</keyword>
<name>A0A1I1FR34_9LACT</name>
<evidence type="ECO:0000313" key="1">
    <source>
        <dbReference type="EMBL" id="SFB99553.1"/>
    </source>
</evidence>
<dbReference type="OrthoDB" id="2168391at2"/>
<reference evidence="2" key="1">
    <citation type="submission" date="2016-10" db="EMBL/GenBank/DDBJ databases">
        <authorList>
            <person name="Varghese N."/>
            <person name="Submissions S."/>
        </authorList>
    </citation>
    <scope>NUCLEOTIDE SEQUENCE [LARGE SCALE GENOMIC DNA]</scope>
    <source>
        <strain evidence="2">DSM 23664</strain>
    </source>
</reference>
<dbReference type="EMBL" id="FOLT01000002">
    <property type="protein sequence ID" value="SFB99553.1"/>
    <property type="molecule type" value="Genomic_DNA"/>
</dbReference>
<accession>A0A1I1FR34</accession>
<organism evidence="1 2">
    <name type="scientific">Alkalibacterium subtropicum</name>
    <dbReference type="NCBI Taxonomy" id="753702"/>
    <lineage>
        <taxon>Bacteria</taxon>
        <taxon>Bacillati</taxon>
        <taxon>Bacillota</taxon>
        <taxon>Bacilli</taxon>
        <taxon>Lactobacillales</taxon>
        <taxon>Carnobacteriaceae</taxon>
        <taxon>Alkalibacterium</taxon>
    </lineage>
</organism>
<dbReference type="AlphaFoldDB" id="A0A1I1FR34"/>
<proteinExistence type="predicted"/>